<evidence type="ECO:0000313" key="2">
    <source>
        <dbReference type="EMBL" id="AXI03907.1"/>
    </source>
</evidence>
<sequence>MQVFLGFYKGVFYVIYLINIKIYFVTLLILIITDLIYITGLYLILRNLHLISIKRQCILHNGVIGQVG</sequence>
<dbReference type="KEGG" id="mbah:HYN46_14295"/>
<gene>
    <name evidence="2" type="ORF">HYN46_14295</name>
</gene>
<organism evidence="2 3">
    <name type="scientific">Aquirhabdus parva</name>
    <dbReference type="NCBI Taxonomy" id="2283318"/>
    <lineage>
        <taxon>Bacteria</taxon>
        <taxon>Pseudomonadati</taxon>
        <taxon>Pseudomonadota</taxon>
        <taxon>Gammaproteobacteria</taxon>
        <taxon>Moraxellales</taxon>
        <taxon>Moraxellaceae</taxon>
        <taxon>Aquirhabdus</taxon>
    </lineage>
</organism>
<keyword evidence="1" id="KW-0472">Membrane</keyword>
<evidence type="ECO:0000256" key="1">
    <source>
        <dbReference type="SAM" id="Phobius"/>
    </source>
</evidence>
<keyword evidence="1" id="KW-0812">Transmembrane</keyword>
<dbReference type="Proteomes" id="UP000253940">
    <property type="component" value="Chromosome"/>
</dbReference>
<reference evidence="2 3" key="1">
    <citation type="submission" date="2018-07" db="EMBL/GenBank/DDBJ databases">
        <title>Genome sequencing of Moraxellaceae gen. HYN0046.</title>
        <authorList>
            <person name="Kim M."/>
            <person name="Yi H."/>
        </authorList>
    </citation>
    <scope>NUCLEOTIDE SEQUENCE [LARGE SCALE GENOMIC DNA]</scope>
    <source>
        <strain evidence="2 3">HYN0046</strain>
    </source>
</reference>
<dbReference type="AlphaFoldDB" id="A0A345P9E8"/>
<feature type="transmembrane region" description="Helical" evidence="1">
    <location>
        <begin position="20"/>
        <end position="45"/>
    </location>
</feature>
<protein>
    <submittedName>
        <fullName evidence="2">Uncharacterized protein</fullName>
    </submittedName>
</protein>
<proteinExistence type="predicted"/>
<keyword evidence="3" id="KW-1185">Reference proteome</keyword>
<name>A0A345P9E8_9GAMM</name>
<dbReference type="EMBL" id="CP031222">
    <property type="protein sequence ID" value="AXI03907.1"/>
    <property type="molecule type" value="Genomic_DNA"/>
</dbReference>
<evidence type="ECO:0000313" key="3">
    <source>
        <dbReference type="Proteomes" id="UP000253940"/>
    </source>
</evidence>
<accession>A0A345P9E8</accession>
<keyword evidence="1" id="KW-1133">Transmembrane helix</keyword>